<dbReference type="GeneID" id="18918894"/>
<gene>
    <name evidence="3" type="ORF">PHACADRAFT_264712</name>
    <name evidence="2" type="ORF">PHACADRAFT_266235</name>
</gene>
<dbReference type="Proteomes" id="UP000008370">
    <property type="component" value="Unassembled WGS sequence"/>
</dbReference>
<dbReference type="OrthoDB" id="2803865at2759"/>
<dbReference type="AlphaFoldDB" id="K5WIS4"/>
<evidence type="ECO:0000313" key="2">
    <source>
        <dbReference type="EMBL" id="EKM48644.1"/>
    </source>
</evidence>
<dbReference type="GeneID" id="18919335"/>
<evidence type="ECO:0000313" key="3">
    <source>
        <dbReference type="EMBL" id="EKM50147.1"/>
    </source>
</evidence>
<name>K5WIS4_PHACS</name>
<dbReference type="HOGENOM" id="CLU_3069429_0_0_1"/>
<protein>
    <submittedName>
        <fullName evidence="3">Uncharacterized protein</fullName>
    </submittedName>
</protein>
<dbReference type="EMBL" id="JH930855">
    <property type="protein sequence ID" value="EKM48644.1"/>
    <property type="molecule type" value="Genomic_DNA"/>
</dbReference>
<feature type="transmembrane region" description="Helical" evidence="1">
    <location>
        <begin position="6"/>
        <end position="26"/>
    </location>
</feature>
<sequence>MIICPVVFGAVFSIFSEAVVLVLTWGRTADIFIKLRKLKMRMGIGELLWRDGA</sequence>
<dbReference type="InParanoid" id="K5WIS4"/>
<keyword evidence="4" id="KW-1185">Reference proteome</keyword>
<dbReference type="RefSeq" id="XP_007402805.1">
    <property type="nucleotide sequence ID" value="XM_007402743.1"/>
</dbReference>
<dbReference type="KEGG" id="pco:PHACADRAFT_266235"/>
<keyword evidence="1" id="KW-0812">Transmembrane</keyword>
<keyword evidence="1" id="KW-0472">Membrane</keyword>
<keyword evidence="1" id="KW-1133">Transmembrane helix</keyword>
<dbReference type="RefSeq" id="XP_007401337.1">
    <property type="nucleotide sequence ID" value="XM_007401275.1"/>
</dbReference>
<evidence type="ECO:0000313" key="4">
    <source>
        <dbReference type="Proteomes" id="UP000008370"/>
    </source>
</evidence>
<organism evidence="3 4">
    <name type="scientific">Phanerochaete carnosa (strain HHB-10118-sp)</name>
    <name type="common">White-rot fungus</name>
    <name type="synonym">Peniophora carnosa</name>
    <dbReference type="NCBI Taxonomy" id="650164"/>
    <lineage>
        <taxon>Eukaryota</taxon>
        <taxon>Fungi</taxon>
        <taxon>Dikarya</taxon>
        <taxon>Basidiomycota</taxon>
        <taxon>Agaricomycotina</taxon>
        <taxon>Agaricomycetes</taxon>
        <taxon>Polyporales</taxon>
        <taxon>Phanerochaetaceae</taxon>
        <taxon>Phanerochaete</taxon>
    </lineage>
</organism>
<proteinExistence type="predicted"/>
<accession>K5WIS4</accession>
<dbReference type="EMBL" id="JH930479">
    <property type="protein sequence ID" value="EKM50147.1"/>
    <property type="molecule type" value="Genomic_DNA"/>
</dbReference>
<reference evidence="3 4" key="1">
    <citation type="journal article" date="2012" name="BMC Genomics">
        <title>Comparative genomics of the white-rot fungi, Phanerochaete carnosa and P. chrysosporium, to elucidate the genetic basis of the distinct wood types they colonize.</title>
        <authorList>
            <person name="Suzuki H."/>
            <person name="MacDonald J."/>
            <person name="Syed K."/>
            <person name="Salamov A."/>
            <person name="Hori C."/>
            <person name="Aerts A."/>
            <person name="Henrissat B."/>
            <person name="Wiebenga A."/>
            <person name="vanKuyk P.A."/>
            <person name="Barry K."/>
            <person name="Lindquist E."/>
            <person name="LaButti K."/>
            <person name="Lapidus A."/>
            <person name="Lucas S."/>
            <person name="Coutinho P."/>
            <person name="Gong Y."/>
            <person name="Samejima M."/>
            <person name="Mahadevan R."/>
            <person name="Abou-Zaid M."/>
            <person name="de Vries R.P."/>
            <person name="Igarashi K."/>
            <person name="Yadav J.S."/>
            <person name="Grigoriev I.V."/>
            <person name="Master E.R."/>
        </authorList>
    </citation>
    <scope>NUCLEOTIDE SEQUENCE [LARGE SCALE GENOMIC DNA]</scope>
    <source>
        <strain evidence="3 4">HHB-10118-sp</strain>
    </source>
</reference>
<evidence type="ECO:0000256" key="1">
    <source>
        <dbReference type="SAM" id="Phobius"/>
    </source>
</evidence>
<dbReference type="KEGG" id="pco:PHACADRAFT_264712"/>